<sequence length="193" mass="21829">MSSTENSRQGPDSEKADDGDVEFEETVSLCDLAMQNKSSCTEDDYQYFSKEEEDFFEFFTDLESNTKSIASYSPEKVVFGGKVMSNQGKQKAEKEHSGRRKLVKYDSIGSSGSKRHTKLLLILLGLPPKTQTEKEILVDIRNRQNQHGPSTLFQTDRGNDKKVVHHPRVKKGFWRAVNVASCFGGQFMQSPIH</sequence>
<feature type="compositionally biased region" description="Polar residues" evidence="1">
    <location>
        <begin position="1"/>
        <end position="10"/>
    </location>
</feature>
<evidence type="ECO:0000313" key="3">
    <source>
        <dbReference type="Proteomes" id="UP000077755"/>
    </source>
</evidence>
<dbReference type="PANTHER" id="PTHR34130:SF8">
    <property type="entry name" value="TRANSMEMBRANE PROTEIN"/>
    <property type="match status" value="1"/>
</dbReference>
<dbReference type="PANTHER" id="PTHR34130">
    <property type="entry name" value="OS08G0243800 PROTEIN"/>
    <property type="match status" value="1"/>
</dbReference>
<reference evidence="2" key="1">
    <citation type="journal article" date="2016" name="Nat. Genet.">
        <title>A high-quality carrot genome assembly provides new insights into carotenoid accumulation and asterid genome evolution.</title>
        <authorList>
            <person name="Iorizzo M."/>
            <person name="Ellison S."/>
            <person name="Senalik D."/>
            <person name="Zeng P."/>
            <person name="Satapoomin P."/>
            <person name="Huang J."/>
            <person name="Bowman M."/>
            <person name="Iovene M."/>
            <person name="Sanseverino W."/>
            <person name="Cavagnaro P."/>
            <person name="Yildiz M."/>
            <person name="Macko-Podgorni A."/>
            <person name="Moranska E."/>
            <person name="Grzebelus E."/>
            <person name="Grzebelus D."/>
            <person name="Ashrafi H."/>
            <person name="Zheng Z."/>
            <person name="Cheng S."/>
            <person name="Spooner D."/>
            <person name="Van Deynze A."/>
            <person name="Simon P."/>
        </authorList>
    </citation>
    <scope>NUCLEOTIDE SEQUENCE</scope>
    <source>
        <tissue evidence="2">Leaf</tissue>
    </source>
</reference>
<dbReference type="AlphaFoldDB" id="A0AAF0WUR6"/>
<dbReference type="EMBL" id="CP093346">
    <property type="protein sequence ID" value="WOG96169.1"/>
    <property type="molecule type" value="Genomic_DNA"/>
</dbReference>
<proteinExistence type="predicted"/>
<evidence type="ECO:0000256" key="1">
    <source>
        <dbReference type="SAM" id="MobiDB-lite"/>
    </source>
</evidence>
<dbReference type="Proteomes" id="UP000077755">
    <property type="component" value="Chromosome 4"/>
</dbReference>
<organism evidence="2 3">
    <name type="scientific">Daucus carota subsp. sativus</name>
    <name type="common">Carrot</name>
    <dbReference type="NCBI Taxonomy" id="79200"/>
    <lineage>
        <taxon>Eukaryota</taxon>
        <taxon>Viridiplantae</taxon>
        <taxon>Streptophyta</taxon>
        <taxon>Embryophyta</taxon>
        <taxon>Tracheophyta</taxon>
        <taxon>Spermatophyta</taxon>
        <taxon>Magnoliopsida</taxon>
        <taxon>eudicotyledons</taxon>
        <taxon>Gunneridae</taxon>
        <taxon>Pentapetalae</taxon>
        <taxon>asterids</taxon>
        <taxon>campanulids</taxon>
        <taxon>Apiales</taxon>
        <taxon>Apiaceae</taxon>
        <taxon>Apioideae</taxon>
        <taxon>Scandiceae</taxon>
        <taxon>Daucinae</taxon>
        <taxon>Daucus</taxon>
        <taxon>Daucus sect. Daucus</taxon>
    </lineage>
</organism>
<feature type="region of interest" description="Disordered" evidence="1">
    <location>
        <begin position="1"/>
        <end position="21"/>
    </location>
</feature>
<name>A0AAF0WUR6_DAUCS</name>
<keyword evidence="3" id="KW-1185">Reference proteome</keyword>
<gene>
    <name evidence="2" type="ORF">DCAR_0415500</name>
</gene>
<evidence type="ECO:0000313" key="2">
    <source>
        <dbReference type="EMBL" id="WOG96169.1"/>
    </source>
</evidence>
<protein>
    <submittedName>
        <fullName evidence="2">Uncharacterized protein</fullName>
    </submittedName>
</protein>
<accession>A0AAF0WUR6</accession>
<reference evidence="2" key="2">
    <citation type="submission" date="2022-03" db="EMBL/GenBank/DDBJ databases">
        <title>Draft title - Genomic analysis of global carrot germplasm unveils the trajectory of domestication and the origin of high carotenoid orange carrot.</title>
        <authorList>
            <person name="Iorizzo M."/>
            <person name="Ellison S."/>
            <person name="Senalik D."/>
            <person name="Macko-Podgorni A."/>
            <person name="Grzebelus D."/>
            <person name="Bostan H."/>
            <person name="Rolling W."/>
            <person name="Curaba J."/>
            <person name="Simon P."/>
        </authorList>
    </citation>
    <scope>NUCLEOTIDE SEQUENCE</scope>
    <source>
        <tissue evidence="2">Leaf</tissue>
    </source>
</reference>